<dbReference type="GO" id="GO:0004674">
    <property type="term" value="F:protein serine/threonine kinase activity"/>
    <property type="evidence" value="ECO:0007669"/>
    <property type="project" value="UniProtKB-EC"/>
</dbReference>
<accession>A0A518AZ76</accession>
<evidence type="ECO:0000259" key="6">
    <source>
        <dbReference type="PROSITE" id="PS50011"/>
    </source>
</evidence>
<keyword evidence="2" id="KW-0547">Nucleotide-binding</keyword>
<reference evidence="7 8" key="1">
    <citation type="submission" date="2019-02" db="EMBL/GenBank/DDBJ databases">
        <title>Deep-cultivation of Planctomycetes and their phenomic and genomic characterization uncovers novel biology.</title>
        <authorList>
            <person name="Wiegand S."/>
            <person name="Jogler M."/>
            <person name="Boedeker C."/>
            <person name="Pinto D."/>
            <person name="Vollmers J."/>
            <person name="Rivas-Marin E."/>
            <person name="Kohn T."/>
            <person name="Peeters S.H."/>
            <person name="Heuer A."/>
            <person name="Rast P."/>
            <person name="Oberbeckmann S."/>
            <person name="Bunk B."/>
            <person name="Jeske O."/>
            <person name="Meyerdierks A."/>
            <person name="Storesund J.E."/>
            <person name="Kallscheuer N."/>
            <person name="Luecker S."/>
            <person name="Lage O.M."/>
            <person name="Pohl T."/>
            <person name="Merkel B.J."/>
            <person name="Hornburger P."/>
            <person name="Mueller R.-W."/>
            <person name="Bruemmer F."/>
            <person name="Labrenz M."/>
            <person name="Spormann A.M."/>
            <person name="Op den Camp H."/>
            <person name="Overmann J."/>
            <person name="Amann R."/>
            <person name="Jetten M.S.M."/>
            <person name="Mascher T."/>
            <person name="Medema M.H."/>
            <person name="Devos D.P."/>
            <person name="Kaster A.-K."/>
            <person name="Ovreas L."/>
            <person name="Rohde M."/>
            <person name="Galperin M.Y."/>
            <person name="Jogler C."/>
        </authorList>
    </citation>
    <scope>NUCLEOTIDE SEQUENCE [LARGE SCALE GENOMIC DNA]</scope>
    <source>
        <strain evidence="7 8">Pan216</strain>
    </source>
</reference>
<organism evidence="7 8">
    <name type="scientific">Kolteria novifilia</name>
    <dbReference type="NCBI Taxonomy" id="2527975"/>
    <lineage>
        <taxon>Bacteria</taxon>
        <taxon>Pseudomonadati</taxon>
        <taxon>Planctomycetota</taxon>
        <taxon>Planctomycetia</taxon>
        <taxon>Kolteriales</taxon>
        <taxon>Kolteriaceae</taxon>
        <taxon>Kolteria</taxon>
    </lineage>
</organism>
<dbReference type="Gene3D" id="3.30.200.20">
    <property type="entry name" value="Phosphorylase Kinase, domain 1"/>
    <property type="match status" value="1"/>
</dbReference>
<sequence length="326" mass="36027">MASSDRSHSPVHGRRPTETDPRLDSRLAAIDVEARRVWISKLLGRAIGPFRPSHLLWKDETGAFLEATEMAKDRKVRLKVLWPQIVMDDEALSRFVRAMRVTIDLKHPNLIRLIAAGNDGDYCYMASELFDGEPLGMLMGRHGRLERLSIDQVLRVGMDIAAALDHVVARNIVHRDIRPSNILIGRDGTAKLDNLIVAKAIAGASHDKISVVGVHEYLVDLAYMSPEALLEEGAIGFTADIYSLGATLFYALTGQPPFASETLVELGRQIREEPPIFPETLRQNVPVELQNTIGRAMAKDPKDRFSTPGELLRTLASIAKSVGLDA</sequence>
<name>A0A518AZ76_9BACT</name>
<dbReference type="SMART" id="SM00220">
    <property type="entry name" value="S_TKc"/>
    <property type="match status" value="1"/>
</dbReference>
<evidence type="ECO:0000256" key="1">
    <source>
        <dbReference type="ARBA" id="ARBA00022679"/>
    </source>
</evidence>
<feature type="domain" description="Protein kinase" evidence="6">
    <location>
        <begin position="50"/>
        <end position="316"/>
    </location>
</feature>
<dbReference type="Proteomes" id="UP000317093">
    <property type="component" value="Chromosome"/>
</dbReference>
<dbReference type="KEGG" id="knv:Pan216_08460"/>
<evidence type="ECO:0000313" key="8">
    <source>
        <dbReference type="Proteomes" id="UP000317093"/>
    </source>
</evidence>
<evidence type="ECO:0000256" key="5">
    <source>
        <dbReference type="SAM" id="MobiDB-lite"/>
    </source>
</evidence>
<dbReference type="RefSeq" id="WP_419193238.1">
    <property type="nucleotide sequence ID" value="NZ_CP036279.1"/>
</dbReference>
<gene>
    <name evidence="7" type="primary">prkC_2</name>
    <name evidence="7" type="ORF">Pan216_08460</name>
</gene>
<dbReference type="PROSITE" id="PS50011">
    <property type="entry name" value="PROTEIN_KINASE_DOM"/>
    <property type="match status" value="1"/>
</dbReference>
<proteinExistence type="predicted"/>
<dbReference type="PANTHER" id="PTHR43289">
    <property type="entry name" value="MITOGEN-ACTIVATED PROTEIN KINASE KINASE KINASE 20-RELATED"/>
    <property type="match status" value="1"/>
</dbReference>
<dbReference type="EC" id="2.7.11.1" evidence="7"/>
<dbReference type="CDD" id="cd14014">
    <property type="entry name" value="STKc_PknB_like"/>
    <property type="match status" value="1"/>
</dbReference>
<keyword evidence="4" id="KW-0067">ATP-binding</keyword>
<evidence type="ECO:0000256" key="4">
    <source>
        <dbReference type="ARBA" id="ARBA00022840"/>
    </source>
</evidence>
<evidence type="ECO:0000256" key="3">
    <source>
        <dbReference type="ARBA" id="ARBA00022777"/>
    </source>
</evidence>
<dbReference type="GO" id="GO:0005524">
    <property type="term" value="F:ATP binding"/>
    <property type="evidence" value="ECO:0007669"/>
    <property type="project" value="UniProtKB-KW"/>
</dbReference>
<dbReference type="AlphaFoldDB" id="A0A518AZ76"/>
<evidence type="ECO:0000256" key="2">
    <source>
        <dbReference type="ARBA" id="ARBA00022741"/>
    </source>
</evidence>
<dbReference type="SMART" id="SM00219">
    <property type="entry name" value="TyrKc"/>
    <property type="match status" value="1"/>
</dbReference>
<dbReference type="Gene3D" id="1.10.510.10">
    <property type="entry name" value="Transferase(Phosphotransferase) domain 1"/>
    <property type="match status" value="1"/>
</dbReference>
<dbReference type="SUPFAM" id="SSF56112">
    <property type="entry name" value="Protein kinase-like (PK-like)"/>
    <property type="match status" value="1"/>
</dbReference>
<dbReference type="InterPro" id="IPR011009">
    <property type="entry name" value="Kinase-like_dom_sf"/>
</dbReference>
<keyword evidence="8" id="KW-1185">Reference proteome</keyword>
<keyword evidence="3 7" id="KW-0418">Kinase</keyword>
<dbReference type="InterPro" id="IPR020635">
    <property type="entry name" value="Tyr_kinase_cat_dom"/>
</dbReference>
<dbReference type="Pfam" id="PF00069">
    <property type="entry name" value="Pkinase"/>
    <property type="match status" value="1"/>
</dbReference>
<dbReference type="EMBL" id="CP036279">
    <property type="protein sequence ID" value="QDU60009.1"/>
    <property type="molecule type" value="Genomic_DNA"/>
</dbReference>
<keyword evidence="1 7" id="KW-0808">Transferase</keyword>
<dbReference type="PANTHER" id="PTHR43289:SF6">
    <property type="entry name" value="SERINE_THREONINE-PROTEIN KINASE NEKL-3"/>
    <property type="match status" value="1"/>
</dbReference>
<protein>
    <submittedName>
        <fullName evidence="7">Serine/threonine-protein kinase PrkC</fullName>
        <ecNumber evidence="7">2.7.11.1</ecNumber>
    </submittedName>
</protein>
<dbReference type="InterPro" id="IPR008266">
    <property type="entry name" value="Tyr_kinase_AS"/>
</dbReference>
<dbReference type="InterPro" id="IPR000719">
    <property type="entry name" value="Prot_kinase_dom"/>
</dbReference>
<dbReference type="PROSITE" id="PS00109">
    <property type="entry name" value="PROTEIN_KINASE_TYR"/>
    <property type="match status" value="1"/>
</dbReference>
<evidence type="ECO:0000313" key="7">
    <source>
        <dbReference type="EMBL" id="QDU60009.1"/>
    </source>
</evidence>
<feature type="region of interest" description="Disordered" evidence="5">
    <location>
        <begin position="1"/>
        <end position="22"/>
    </location>
</feature>
<dbReference type="GO" id="GO:0004713">
    <property type="term" value="F:protein tyrosine kinase activity"/>
    <property type="evidence" value="ECO:0007669"/>
    <property type="project" value="InterPro"/>
</dbReference>